<dbReference type="SMART" id="SM00180">
    <property type="entry name" value="EGF_Lam"/>
    <property type="match status" value="1"/>
</dbReference>
<evidence type="ECO:0000256" key="7">
    <source>
        <dbReference type="ARBA" id="ARBA00023157"/>
    </source>
</evidence>
<keyword evidence="6" id="KW-0084">Basement membrane</keyword>
<evidence type="ECO:0000256" key="1">
    <source>
        <dbReference type="ARBA" id="ARBA00004302"/>
    </source>
</evidence>
<name>A0A9X0CFB9_9CNID</name>
<dbReference type="Pfam" id="PF24973">
    <property type="entry name" value="EGF_LMN_ATRN"/>
    <property type="match status" value="1"/>
</dbReference>
<feature type="disulfide bond" evidence="10">
    <location>
        <begin position="242"/>
        <end position="251"/>
    </location>
</feature>
<keyword evidence="3" id="KW-0272">Extracellular matrix</keyword>
<feature type="domain" description="Laminin IV type A" evidence="12">
    <location>
        <begin position="14"/>
        <end position="189"/>
    </location>
</feature>
<keyword evidence="14" id="KW-1185">Reference proteome</keyword>
<dbReference type="SMART" id="SM00281">
    <property type="entry name" value="LamB"/>
    <property type="match status" value="1"/>
</dbReference>
<dbReference type="GO" id="GO:0005604">
    <property type="term" value="C:basement membrane"/>
    <property type="evidence" value="ECO:0007669"/>
    <property type="project" value="UniProtKB-SubCell"/>
</dbReference>
<keyword evidence="5" id="KW-0677">Repeat</keyword>
<dbReference type="GO" id="GO:0007411">
    <property type="term" value="P:axon guidance"/>
    <property type="evidence" value="ECO:0007669"/>
    <property type="project" value="TreeGrafter"/>
</dbReference>
<evidence type="ECO:0000259" key="12">
    <source>
        <dbReference type="PROSITE" id="PS51115"/>
    </source>
</evidence>
<keyword evidence="2" id="KW-0964">Secreted</keyword>
<comment type="subcellular location">
    <subcellularLocation>
        <location evidence="1">Secreted</location>
        <location evidence="1">Extracellular space</location>
        <location evidence="1">Extracellular matrix</location>
        <location evidence="1">Basement membrane</location>
    </subcellularLocation>
</comment>
<protein>
    <submittedName>
        <fullName evidence="13">Laminin subunit</fullName>
    </submittedName>
</protein>
<dbReference type="PANTHER" id="PTHR10574:SF435">
    <property type="entry name" value="LAMININ SUBUNIT GAMMA-1"/>
    <property type="match status" value="1"/>
</dbReference>
<dbReference type="InterPro" id="IPR002049">
    <property type="entry name" value="LE_dom"/>
</dbReference>
<proteinExistence type="predicted"/>
<dbReference type="CDD" id="cd00055">
    <property type="entry name" value="EGF_Lam"/>
    <property type="match status" value="1"/>
</dbReference>
<dbReference type="SUPFAM" id="SSF57196">
    <property type="entry name" value="EGF/Laminin"/>
    <property type="match status" value="1"/>
</dbReference>
<dbReference type="OrthoDB" id="430826at2759"/>
<dbReference type="InterPro" id="IPR056863">
    <property type="entry name" value="LMN_ATRN_NET-like_EGF"/>
</dbReference>
<dbReference type="GO" id="GO:0009887">
    <property type="term" value="P:animal organ morphogenesis"/>
    <property type="evidence" value="ECO:0007669"/>
    <property type="project" value="TreeGrafter"/>
</dbReference>
<evidence type="ECO:0000256" key="4">
    <source>
        <dbReference type="ARBA" id="ARBA00022729"/>
    </source>
</evidence>
<keyword evidence="4" id="KW-0732">Signal</keyword>
<dbReference type="PROSITE" id="PS01248">
    <property type="entry name" value="EGF_LAM_1"/>
    <property type="match status" value="1"/>
</dbReference>
<evidence type="ECO:0000256" key="8">
    <source>
        <dbReference type="ARBA" id="ARBA00023180"/>
    </source>
</evidence>
<evidence type="ECO:0000256" key="3">
    <source>
        <dbReference type="ARBA" id="ARBA00022530"/>
    </source>
</evidence>
<evidence type="ECO:0000256" key="2">
    <source>
        <dbReference type="ARBA" id="ARBA00022525"/>
    </source>
</evidence>
<dbReference type="PROSITE" id="PS51115">
    <property type="entry name" value="LAMININ_IVA"/>
    <property type="match status" value="1"/>
</dbReference>
<feature type="domain" description="Laminin EGF-like" evidence="11">
    <location>
        <begin position="224"/>
        <end position="272"/>
    </location>
</feature>
<sequence length="331" mass="36263">MGYTGRNISNQFTLGLDGWTVINEQGADVTEQYAIHHQGEHYISVTAVGNEVLYVSAPAIFLGNLRSSYGQLFGFSFRVAATEGVQVEPGDLILEGEDGLKVSARLNAQNNPVPTTDFQNYVFRLHEDPSLGWVPLLRGFDFQKLLTNLKAIKIRMNYAPQGTGLIDNVFMESALYDPRSPFRVPWVEECSCPAPFTGDHCEQCSVGYTRQRGSKDKYGQCVPCQCYGHSDSCDPATGICSCQDNTIGDNCDTCKEGFYGNPTEGTKDDCKPCPCKFGSRCILIGKNIVCTDCPRVIQGVYVNTVKTVTMVTHQGSWVLQLGVRSATAVAT</sequence>
<evidence type="ECO:0000256" key="10">
    <source>
        <dbReference type="PROSITE-ProRule" id="PRU00460"/>
    </source>
</evidence>
<dbReference type="Pfam" id="PF00052">
    <property type="entry name" value="Laminin_B"/>
    <property type="match status" value="1"/>
</dbReference>
<keyword evidence="9 10" id="KW-0424">Laminin EGF-like domain</keyword>
<accession>A0A9X0CFB9</accession>
<dbReference type="AlphaFoldDB" id="A0A9X0CFB9"/>
<evidence type="ECO:0000313" key="13">
    <source>
        <dbReference type="EMBL" id="KAJ7334372.1"/>
    </source>
</evidence>
<dbReference type="PANTHER" id="PTHR10574">
    <property type="entry name" value="NETRIN/LAMININ-RELATED"/>
    <property type="match status" value="1"/>
</dbReference>
<dbReference type="GO" id="GO:0009888">
    <property type="term" value="P:tissue development"/>
    <property type="evidence" value="ECO:0007669"/>
    <property type="project" value="TreeGrafter"/>
</dbReference>
<dbReference type="InterPro" id="IPR000034">
    <property type="entry name" value="Laminin_IV"/>
</dbReference>
<comment type="caution">
    <text evidence="10">Lacks conserved residue(s) required for the propagation of feature annotation.</text>
</comment>
<dbReference type="Gene3D" id="2.10.25.10">
    <property type="entry name" value="Laminin"/>
    <property type="match status" value="1"/>
</dbReference>
<dbReference type="Pfam" id="PF00053">
    <property type="entry name" value="EGF_laminin"/>
    <property type="match status" value="1"/>
</dbReference>
<dbReference type="FunFam" id="2.10.25.10:FF:000106">
    <property type="entry name" value="Heparan sulfate proteoglycan 2"/>
    <property type="match status" value="1"/>
</dbReference>
<keyword evidence="8" id="KW-0325">Glycoprotein</keyword>
<dbReference type="InterPro" id="IPR050440">
    <property type="entry name" value="Laminin/Netrin_ECM"/>
</dbReference>
<gene>
    <name evidence="13" type="primary">LAMC3_2</name>
    <name evidence="13" type="ORF">OS493_014683</name>
</gene>
<evidence type="ECO:0000256" key="9">
    <source>
        <dbReference type="ARBA" id="ARBA00023292"/>
    </source>
</evidence>
<evidence type="ECO:0000313" key="14">
    <source>
        <dbReference type="Proteomes" id="UP001163046"/>
    </source>
</evidence>
<dbReference type="PROSITE" id="PS50027">
    <property type="entry name" value="EGF_LAM_2"/>
    <property type="match status" value="1"/>
</dbReference>
<reference evidence="13" key="1">
    <citation type="submission" date="2023-01" db="EMBL/GenBank/DDBJ databases">
        <title>Genome assembly of the deep-sea coral Lophelia pertusa.</title>
        <authorList>
            <person name="Herrera S."/>
            <person name="Cordes E."/>
        </authorList>
    </citation>
    <scope>NUCLEOTIDE SEQUENCE</scope>
    <source>
        <strain evidence="13">USNM1676648</strain>
        <tissue evidence="13">Polyp</tissue>
    </source>
</reference>
<comment type="caution">
    <text evidence="13">The sequence shown here is derived from an EMBL/GenBank/DDBJ whole genome shotgun (WGS) entry which is preliminary data.</text>
</comment>
<dbReference type="Proteomes" id="UP001163046">
    <property type="component" value="Unassembled WGS sequence"/>
</dbReference>
<evidence type="ECO:0000259" key="11">
    <source>
        <dbReference type="PROSITE" id="PS50027"/>
    </source>
</evidence>
<evidence type="ECO:0000256" key="5">
    <source>
        <dbReference type="ARBA" id="ARBA00022737"/>
    </source>
</evidence>
<keyword evidence="7 10" id="KW-1015">Disulfide bond</keyword>
<evidence type="ECO:0000256" key="6">
    <source>
        <dbReference type="ARBA" id="ARBA00022869"/>
    </source>
</evidence>
<dbReference type="EMBL" id="MU827784">
    <property type="protein sequence ID" value="KAJ7334372.1"/>
    <property type="molecule type" value="Genomic_DNA"/>
</dbReference>
<organism evidence="13 14">
    <name type="scientific">Desmophyllum pertusum</name>
    <dbReference type="NCBI Taxonomy" id="174260"/>
    <lineage>
        <taxon>Eukaryota</taxon>
        <taxon>Metazoa</taxon>
        <taxon>Cnidaria</taxon>
        <taxon>Anthozoa</taxon>
        <taxon>Hexacorallia</taxon>
        <taxon>Scleractinia</taxon>
        <taxon>Caryophylliina</taxon>
        <taxon>Caryophylliidae</taxon>
        <taxon>Desmophyllum</taxon>
    </lineage>
</organism>